<keyword evidence="9" id="KW-1185">Reference proteome</keyword>
<comment type="caution">
    <text evidence="8">The sequence shown here is derived from an EMBL/GenBank/DDBJ whole genome shotgun (WGS) entry which is preliminary data.</text>
</comment>
<feature type="transmembrane region" description="Helical" evidence="6">
    <location>
        <begin position="374"/>
        <end position="392"/>
    </location>
</feature>
<feature type="transmembrane region" description="Helical" evidence="6">
    <location>
        <begin position="7"/>
        <end position="25"/>
    </location>
</feature>
<dbReference type="CDD" id="cd06174">
    <property type="entry name" value="MFS"/>
    <property type="match status" value="1"/>
</dbReference>
<feature type="transmembrane region" description="Helical" evidence="6">
    <location>
        <begin position="343"/>
        <end position="362"/>
    </location>
</feature>
<dbReference type="PANTHER" id="PTHR43124">
    <property type="entry name" value="PURINE EFFLUX PUMP PBUE"/>
    <property type="match status" value="1"/>
</dbReference>
<sequence length="410" mass="42757">MRMKSRWVALAIIFVSFLQFTLNWFNLVPAFGGLIADLHLSLPQVGVVIGMFIAGYGLAHIPGGMLAEAYGMRFAMLFGIAVETAGTALSAAAHSYDVLLVGRFICGVGGSVYIGSAIGLTTAWFRDHELATANGLITGVAFTVGASLGLYLWTDIVAALGWRAALLLGAAAGAITFIALLWLFPVPLDARDSARGVAGNHLNLAALRRTFGNRNLWLLGLSFLGAYGSYFTAAQLLPAYGVTHLQLEPAAANSLGVVLLTAGAVGGAVGGWLADKVFGVIPTMVGALIIESVALLLIPHLGATGLQIAAAAIGGMGILAFVPWIAMPGLYRDEIELSDIPTACGLMLTIVAIGGVTLPGLYGWVATRYGYTNAWTALAAASFVSMMFCFLVRRPDTAHNGNAHAEAAFK</sequence>
<evidence type="ECO:0000256" key="2">
    <source>
        <dbReference type="ARBA" id="ARBA00022475"/>
    </source>
</evidence>
<keyword evidence="5 6" id="KW-0472">Membrane</keyword>
<reference evidence="8 9" key="1">
    <citation type="journal article" date="2024" name="Chem. Sci.">
        <title>Discovery of a lagriamide polyketide by integrated genome mining, isotopic labeling, and untargeted metabolomics.</title>
        <authorList>
            <person name="Fergusson C.H."/>
            <person name="Saulog J."/>
            <person name="Paulo B.S."/>
            <person name="Wilson D.M."/>
            <person name="Liu D.Y."/>
            <person name="Morehouse N.J."/>
            <person name="Waterworth S."/>
            <person name="Barkei J."/>
            <person name="Gray C.A."/>
            <person name="Kwan J.C."/>
            <person name="Eustaquio A.S."/>
            <person name="Linington R.G."/>
        </authorList>
    </citation>
    <scope>NUCLEOTIDE SEQUENCE [LARGE SCALE GENOMIC DNA]</scope>
    <source>
        <strain evidence="8 9">RL17-338-BIF-B</strain>
    </source>
</reference>
<feature type="domain" description="Major facilitator superfamily (MFS) profile" evidence="7">
    <location>
        <begin position="9"/>
        <end position="397"/>
    </location>
</feature>
<evidence type="ECO:0000256" key="6">
    <source>
        <dbReference type="SAM" id="Phobius"/>
    </source>
</evidence>
<dbReference type="Proteomes" id="UP001469089">
    <property type="component" value="Unassembled WGS sequence"/>
</dbReference>
<dbReference type="InterPro" id="IPR036259">
    <property type="entry name" value="MFS_trans_sf"/>
</dbReference>
<dbReference type="InterPro" id="IPR020846">
    <property type="entry name" value="MFS_dom"/>
</dbReference>
<feature type="transmembrane region" description="Helical" evidence="6">
    <location>
        <begin position="45"/>
        <end position="67"/>
    </location>
</feature>
<feature type="transmembrane region" description="Helical" evidence="6">
    <location>
        <begin position="216"/>
        <end position="238"/>
    </location>
</feature>
<evidence type="ECO:0000259" key="7">
    <source>
        <dbReference type="PROSITE" id="PS50850"/>
    </source>
</evidence>
<evidence type="ECO:0000313" key="8">
    <source>
        <dbReference type="EMBL" id="MEQ5842384.1"/>
    </source>
</evidence>
<dbReference type="InterPro" id="IPR050189">
    <property type="entry name" value="MFS_Efflux_Transporters"/>
</dbReference>
<feature type="transmembrane region" description="Helical" evidence="6">
    <location>
        <begin position="250"/>
        <end position="273"/>
    </location>
</feature>
<dbReference type="InterPro" id="IPR011701">
    <property type="entry name" value="MFS"/>
</dbReference>
<name>A0ABV1LSW1_9BURK</name>
<dbReference type="Gene3D" id="1.20.1250.20">
    <property type="entry name" value="MFS general substrate transporter like domains"/>
    <property type="match status" value="1"/>
</dbReference>
<evidence type="ECO:0000256" key="3">
    <source>
        <dbReference type="ARBA" id="ARBA00022692"/>
    </source>
</evidence>
<dbReference type="RefSeq" id="WP_349544248.1">
    <property type="nucleotide sequence ID" value="NZ_JAOALG010000002.1"/>
</dbReference>
<evidence type="ECO:0000256" key="1">
    <source>
        <dbReference type="ARBA" id="ARBA00004651"/>
    </source>
</evidence>
<keyword evidence="3 6" id="KW-0812">Transmembrane</keyword>
<dbReference type="EMBL" id="JAOALG010000002">
    <property type="protein sequence ID" value="MEQ5842384.1"/>
    <property type="molecule type" value="Genomic_DNA"/>
</dbReference>
<comment type="subcellular location">
    <subcellularLocation>
        <location evidence="1">Cell membrane</location>
        <topology evidence="1">Multi-pass membrane protein</topology>
    </subcellularLocation>
</comment>
<dbReference type="PROSITE" id="PS50850">
    <property type="entry name" value="MFS"/>
    <property type="match status" value="1"/>
</dbReference>
<feature type="transmembrane region" description="Helical" evidence="6">
    <location>
        <begin position="74"/>
        <end position="94"/>
    </location>
</feature>
<feature type="transmembrane region" description="Helical" evidence="6">
    <location>
        <begin position="160"/>
        <end position="184"/>
    </location>
</feature>
<evidence type="ECO:0000256" key="5">
    <source>
        <dbReference type="ARBA" id="ARBA00023136"/>
    </source>
</evidence>
<organism evidence="8 9">
    <name type="scientific">Paraburkholderia acidicola</name>
    <dbReference type="NCBI Taxonomy" id="1912599"/>
    <lineage>
        <taxon>Bacteria</taxon>
        <taxon>Pseudomonadati</taxon>
        <taxon>Pseudomonadota</taxon>
        <taxon>Betaproteobacteria</taxon>
        <taxon>Burkholderiales</taxon>
        <taxon>Burkholderiaceae</taxon>
        <taxon>Paraburkholderia</taxon>
    </lineage>
</organism>
<gene>
    <name evidence="8" type="ORF">N0A02_23330</name>
</gene>
<dbReference type="Pfam" id="PF07690">
    <property type="entry name" value="MFS_1"/>
    <property type="match status" value="1"/>
</dbReference>
<feature type="transmembrane region" description="Helical" evidence="6">
    <location>
        <begin position="100"/>
        <end position="124"/>
    </location>
</feature>
<keyword evidence="4 6" id="KW-1133">Transmembrane helix</keyword>
<feature type="transmembrane region" description="Helical" evidence="6">
    <location>
        <begin position="136"/>
        <end position="154"/>
    </location>
</feature>
<accession>A0ABV1LSW1</accession>
<dbReference type="SUPFAM" id="SSF103473">
    <property type="entry name" value="MFS general substrate transporter"/>
    <property type="match status" value="1"/>
</dbReference>
<evidence type="ECO:0000313" key="9">
    <source>
        <dbReference type="Proteomes" id="UP001469089"/>
    </source>
</evidence>
<feature type="transmembrane region" description="Helical" evidence="6">
    <location>
        <begin position="280"/>
        <end position="302"/>
    </location>
</feature>
<dbReference type="PANTHER" id="PTHR43124:SF3">
    <property type="entry name" value="CHLORAMPHENICOL EFFLUX PUMP RV0191"/>
    <property type="match status" value="1"/>
</dbReference>
<feature type="transmembrane region" description="Helical" evidence="6">
    <location>
        <begin position="308"/>
        <end position="331"/>
    </location>
</feature>
<proteinExistence type="predicted"/>
<protein>
    <submittedName>
        <fullName evidence="8">MFS transporter</fullName>
    </submittedName>
</protein>
<evidence type="ECO:0000256" key="4">
    <source>
        <dbReference type="ARBA" id="ARBA00022989"/>
    </source>
</evidence>
<keyword evidence="2" id="KW-1003">Cell membrane</keyword>